<organism evidence="2 3">
    <name type="scientific">Forsythia ovata</name>
    <dbReference type="NCBI Taxonomy" id="205694"/>
    <lineage>
        <taxon>Eukaryota</taxon>
        <taxon>Viridiplantae</taxon>
        <taxon>Streptophyta</taxon>
        <taxon>Embryophyta</taxon>
        <taxon>Tracheophyta</taxon>
        <taxon>Spermatophyta</taxon>
        <taxon>Magnoliopsida</taxon>
        <taxon>eudicotyledons</taxon>
        <taxon>Gunneridae</taxon>
        <taxon>Pentapetalae</taxon>
        <taxon>asterids</taxon>
        <taxon>lamiids</taxon>
        <taxon>Lamiales</taxon>
        <taxon>Oleaceae</taxon>
        <taxon>Forsythieae</taxon>
        <taxon>Forsythia</taxon>
    </lineage>
</organism>
<feature type="region of interest" description="Disordered" evidence="1">
    <location>
        <begin position="1"/>
        <end position="33"/>
    </location>
</feature>
<evidence type="ECO:0000313" key="3">
    <source>
        <dbReference type="Proteomes" id="UP001604277"/>
    </source>
</evidence>
<evidence type="ECO:0000256" key="1">
    <source>
        <dbReference type="SAM" id="MobiDB-lite"/>
    </source>
</evidence>
<gene>
    <name evidence="2" type="ORF">Fot_42302</name>
</gene>
<evidence type="ECO:0000313" key="2">
    <source>
        <dbReference type="EMBL" id="KAL2489010.1"/>
    </source>
</evidence>
<dbReference type="AlphaFoldDB" id="A0ABD1RKS4"/>
<dbReference type="EMBL" id="JBFOLJ010000012">
    <property type="protein sequence ID" value="KAL2489010.1"/>
    <property type="molecule type" value="Genomic_DNA"/>
</dbReference>
<keyword evidence="3" id="KW-1185">Reference proteome</keyword>
<name>A0ABD1RKS4_9LAMI</name>
<proteinExistence type="predicted"/>
<comment type="caution">
    <text evidence="2">The sequence shown here is derived from an EMBL/GenBank/DDBJ whole genome shotgun (WGS) entry which is preliminary data.</text>
</comment>
<reference evidence="3" key="1">
    <citation type="submission" date="2024-07" db="EMBL/GenBank/DDBJ databases">
        <title>Two chromosome-level genome assemblies of Korean endemic species Abeliophyllum distichum and Forsythia ovata (Oleaceae).</title>
        <authorList>
            <person name="Jang H."/>
        </authorList>
    </citation>
    <scope>NUCLEOTIDE SEQUENCE [LARGE SCALE GENOMIC DNA]</scope>
</reference>
<protein>
    <submittedName>
        <fullName evidence="2">Uncharacterized protein</fullName>
    </submittedName>
</protein>
<dbReference type="Proteomes" id="UP001604277">
    <property type="component" value="Unassembled WGS sequence"/>
</dbReference>
<sequence length="124" mass="14334">MSSKKDDSQNQIDHRTDPDIRREVPSLPKGHDEVEQRPIITLFLPASTSEPKVVWIPFGVGHEPYSLTALLSNIHLNVLSSLSSELRSSPRTILFRCMIIEDYFLNERIILERICVDFGRFWRA</sequence>
<accession>A0ABD1RKS4</accession>